<proteinExistence type="predicted"/>
<comment type="caution">
    <text evidence="1">The sequence shown here is derived from an EMBL/GenBank/DDBJ whole genome shotgun (WGS) entry which is preliminary data.</text>
</comment>
<reference evidence="1" key="2">
    <citation type="journal article" date="2023" name="IMA Fungus">
        <title>Comparative genomic study of the Penicillium genus elucidates a diverse pangenome and 15 lateral gene transfer events.</title>
        <authorList>
            <person name="Petersen C."/>
            <person name="Sorensen T."/>
            <person name="Nielsen M.R."/>
            <person name="Sondergaard T.E."/>
            <person name="Sorensen J.L."/>
            <person name="Fitzpatrick D.A."/>
            <person name="Frisvad J.C."/>
            <person name="Nielsen K.L."/>
        </authorList>
    </citation>
    <scope>NUCLEOTIDE SEQUENCE</scope>
    <source>
        <strain evidence="1">IBT 17660</strain>
    </source>
</reference>
<accession>A0A9X0BS07</accession>
<gene>
    <name evidence="1" type="ORF">N7530_005620</name>
</gene>
<dbReference type="EMBL" id="JAPWDO010000003">
    <property type="protein sequence ID" value="KAJ5480111.1"/>
    <property type="molecule type" value="Genomic_DNA"/>
</dbReference>
<keyword evidence="2" id="KW-1185">Reference proteome</keyword>
<protein>
    <submittedName>
        <fullName evidence="1">Uncharacterized protein</fullName>
    </submittedName>
</protein>
<dbReference type="OrthoDB" id="10441256at2759"/>
<dbReference type="AlphaFoldDB" id="A0A9X0BS07"/>
<organism evidence="1 2">
    <name type="scientific">Penicillium desertorum</name>
    <dbReference type="NCBI Taxonomy" id="1303715"/>
    <lineage>
        <taxon>Eukaryota</taxon>
        <taxon>Fungi</taxon>
        <taxon>Dikarya</taxon>
        <taxon>Ascomycota</taxon>
        <taxon>Pezizomycotina</taxon>
        <taxon>Eurotiomycetes</taxon>
        <taxon>Eurotiomycetidae</taxon>
        <taxon>Eurotiales</taxon>
        <taxon>Aspergillaceae</taxon>
        <taxon>Penicillium</taxon>
    </lineage>
</organism>
<evidence type="ECO:0000313" key="1">
    <source>
        <dbReference type="EMBL" id="KAJ5480111.1"/>
    </source>
</evidence>
<reference evidence="1" key="1">
    <citation type="submission" date="2022-12" db="EMBL/GenBank/DDBJ databases">
        <authorList>
            <person name="Petersen C."/>
        </authorList>
    </citation>
    <scope>NUCLEOTIDE SEQUENCE</scope>
    <source>
        <strain evidence="1">IBT 17660</strain>
    </source>
</reference>
<sequence length="87" mass="10155">MDQDLNSLDLGVSRFLEHNFVLVWKIKIDLEQFRAAADALLLQWPSLDARLDFLRTSLLPPDRKDPARYVWKGKTSDQRIDKMADLL</sequence>
<name>A0A9X0BS07_9EURO</name>
<evidence type="ECO:0000313" key="2">
    <source>
        <dbReference type="Proteomes" id="UP001147760"/>
    </source>
</evidence>
<dbReference type="Proteomes" id="UP001147760">
    <property type="component" value="Unassembled WGS sequence"/>
</dbReference>